<organism evidence="2 3">
    <name type="scientific">Actinobacillus succinogenes (strain ATCC 55618 / DSM 22257 / CCUG 43843 / 130Z)</name>
    <dbReference type="NCBI Taxonomy" id="339671"/>
    <lineage>
        <taxon>Bacteria</taxon>
        <taxon>Pseudomonadati</taxon>
        <taxon>Pseudomonadota</taxon>
        <taxon>Gammaproteobacteria</taxon>
        <taxon>Pasteurellales</taxon>
        <taxon>Pasteurellaceae</taxon>
        <taxon>Actinobacillus</taxon>
    </lineage>
</organism>
<evidence type="ECO:0000313" key="2">
    <source>
        <dbReference type="EMBL" id="ABR74225.1"/>
    </source>
</evidence>
<dbReference type="InterPro" id="IPR011990">
    <property type="entry name" value="TPR-like_helical_dom_sf"/>
</dbReference>
<evidence type="ECO:0000313" key="3">
    <source>
        <dbReference type="Proteomes" id="UP000001114"/>
    </source>
</evidence>
<dbReference type="Gene3D" id="1.25.40.10">
    <property type="entry name" value="Tetratricopeptide repeat domain"/>
    <property type="match status" value="2"/>
</dbReference>
<reference evidence="3" key="1">
    <citation type="journal article" date="2010" name="BMC Genomics">
        <title>A genomic perspective on the potential of Actinobacillus succinogenes for industrial succinate production.</title>
        <authorList>
            <person name="McKinlay J.B."/>
            <person name="Laivenieks M."/>
            <person name="Schindler B.D."/>
            <person name="McKinlay A.A."/>
            <person name="Siddaramappa S."/>
            <person name="Challacombe J.F."/>
            <person name="Lowry S.R."/>
            <person name="Clum A."/>
            <person name="Lapidus A.L."/>
            <person name="Burkhart K.B."/>
            <person name="Harkins V."/>
            <person name="Vieille C."/>
        </authorList>
    </citation>
    <scope>NUCLEOTIDE SEQUENCE [LARGE SCALE GENOMIC DNA]</scope>
    <source>
        <strain evidence="3">ATCC 55618 / DSM 22257 / CCUG 43843 / 130Z</strain>
    </source>
</reference>
<dbReference type="NCBIfam" id="TIGR03939">
    <property type="entry name" value="PGA_TPR_OMP"/>
    <property type="match status" value="1"/>
</dbReference>
<dbReference type="RefSeq" id="WP_012072603.1">
    <property type="nucleotide sequence ID" value="NC_009655.1"/>
</dbReference>
<gene>
    <name evidence="2" type="ordered locus">Asuc_0855</name>
</gene>
<sequence>MNRISVFAFLIGGILCAQNAVSSSIDEQRENIIRYSRLGDVQLVEGTKQLADLYRSTHDYKVRDDLITLLVRQNQFKEALSVCSHCRLDELSENELEVLAKAARNERQFDQSLSFYHQLTRVASENPNGLLGLALVSTDISHFENSQKYLSQYKRKFGIDKEYEQANTYLLDSSEPLTSQLHRLSNNLAKNPDDVESAKKLYRVAAQLNISPLQEKLISDYPALFNETDKLWLLHENAVRAVKNTPSRQALRASYSTLEKTYNEAPEHHPIKRQSLYDMTVIASKLNNTHYIEKNYIRLQKSEQPIPNYVKESYADYLLASGSPFSALELYSEIEQSYLVQKQKAPFSLQLKIVNALSDAAMFSEAQRYLESEIAEPSLYVMDFTHSRKIENPDYDSYFASKVNLQAWKGNLSGAMQLLDERLSVTPGDGWIMLTKAELESARERSDDALNWIEKAQEFLSGEPTWVDVTKANVALSVNNLRAASHIVNNWSQEQKENLTSFLERYEQAKSARLVASGGISHRTSPAGENESNQEYYLYSPKTDEGHNVFVHYLTTKSPDDGLKFEQQRLGAGIEANFYPVIITTEAGKGIRLNDKAYFSTNIQYRLNQHWNFNVRGSLNSINTPVKALYQDTYAKDFGFSVGYKYSNRFELGSHVSVMKFDDGNLRKDLSIWSNFNLFKHNRWNLDGSLFASYERNKDIPEAYYYNPSKSRSAEGNLDLSYFQPFNHRITLTHHLKGGAGYYWQDNFESSEIWSIAYGHEWRLGKGLSISYDIGRKRSIYDGDPEFNNFINLGLSVSF</sequence>
<dbReference type="InterPro" id="IPR023870">
    <property type="entry name" value="PGA_export_porin_PgaA"/>
</dbReference>
<name>A6VMM8_ACTSZ</name>
<keyword evidence="3" id="KW-1185">Reference proteome</keyword>
<dbReference type="OrthoDB" id="5405060at2"/>
<dbReference type="Proteomes" id="UP000001114">
    <property type="component" value="Chromosome"/>
</dbReference>
<proteinExistence type="predicted"/>
<dbReference type="SUPFAM" id="SSF56935">
    <property type="entry name" value="Porins"/>
    <property type="match status" value="1"/>
</dbReference>
<feature type="domain" description="PgaA membrane beta barrel" evidence="1">
    <location>
        <begin position="513"/>
        <end position="799"/>
    </location>
</feature>
<evidence type="ECO:0000259" key="1">
    <source>
        <dbReference type="Pfam" id="PF21197"/>
    </source>
</evidence>
<dbReference type="eggNOG" id="COG3118">
    <property type="taxonomic scope" value="Bacteria"/>
</dbReference>
<dbReference type="InterPro" id="IPR049003">
    <property type="entry name" value="PgaA_barrel"/>
</dbReference>
<dbReference type="STRING" id="339671.Asuc_0855"/>
<dbReference type="HOGENOM" id="CLU_351487_0_0_6"/>
<accession>A6VMM8</accession>
<dbReference type="EMBL" id="CP000746">
    <property type="protein sequence ID" value="ABR74225.1"/>
    <property type="molecule type" value="Genomic_DNA"/>
</dbReference>
<protein>
    <recommendedName>
        <fullName evidence="1">PgaA membrane beta barrel domain-containing protein</fullName>
    </recommendedName>
</protein>
<dbReference type="KEGG" id="asu:Asuc_0855"/>
<dbReference type="Pfam" id="PF21197">
    <property type="entry name" value="PgaA_barrel"/>
    <property type="match status" value="1"/>
</dbReference>
<dbReference type="SUPFAM" id="SSF48452">
    <property type="entry name" value="TPR-like"/>
    <property type="match status" value="1"/>
</dbReference>
<dbReference type="GO" id="GO:1901515">
    <property type="term" value="F:poly-beta-1,6-N-acetyl-D-glucosamine transmembrane transporter activity"/>
    <property type="evidence" value="ECO:0007669"/>
    <property type="project" value="InterPro"/>
</dbReference>
<dbReference type="AlphaFoldDB" id="A6VMM8"/>